<dbReference type="GO" id="GO:0008233">
    <property type="term" value="F:peptidase activity"/>
    <property type="evidence" value="ECO:0007669"/>
    <property type="project" value="UniProtKB-KW"/>
</dbReference>
<dbReference type="SUPFAM" id="SSF81923">
    <property type="entry name" value="Double Clp-N motif"/>
    <property type="match status" value="2"/>
</dbReference>
<dbReference type="Pfam" id="PF02861">
    <property type="entry name" value="Clp_N"/>
    <property type="match status" value="2"/>
</dbReference>
<dbReference type="AlphaFoldDB" id="A0A1X1XH22"/>
<organism evidence="3 4">
    <name type="scientific">Mycobacterium kyorinense</name>
    <dbReference type="NCBI Taxonomy" id="487514"/>
    <lineage>
        <taxon>Bacteria</taxon>
        <taxon>Bacillati</taxon>
        <taxon>Actinomycetota</taxon>
        <taxon>Actinomycetes</taxon>
        <taxon>Mycobacteriales</taxon>
        <taxon>Mycobacteriaceae</taxon>
        <taxon>Mycobacterium</taxon>
    </lineage>
</organism>
<evidence type="ECO:0000259" key="2">
    <source>
        <dbReference type="PROSITE" id="PS51903"/>
    </source>
</evidence>
<keyword evidence="3" id="KW-0378">Hydrolase</keyword>
<evidence type="ECO:0000313" key="4">
    <source>
        <dbReference type="Proteomes" id="UP000193487"/>
    </source>
</evidence>
<evidence type="ECO:0000313" key="3">
    <source>
        <dbReference type="EMBL" id="ORV98020.1"/>
    </source>
</evidence>
<dbReference type="Proteomes" id="UP000193487">
    <property type="component" value="Unassembled WGS sequence"/>
</dbReference>
<evidence type="ECO:0000256" key="1">
    <source>
        <dbReference type="PROSITE-ProRule" id="PRU01251"/>
    </source>
</evidence>
<dbReference type="GO" id="GO:0006508">
    <property type="term" value="P:proteolysis"/>
    <property type="evidence" value="ECO:0007669"/>
    <property type="project" value="UniProtKB-KW"/>
</dbReference>
<proteinExistence type="predicted"/>
<dbReference type="Gene3D" id="1.10.1780.10">
    <property type="entry name" value="Clp, N-terminal domain"/>
    <property type="match status" value="2"/>
</dbReference>
<keyword evidence="3" id="KW-0645">Protease</keyword>
<gene>
    <name evidence="3" type="ORF">AWC14_13810</name>
</gene>
<name>A0A1X1XH22_9MYCO</name>
<dbReference type="PROSITE" id="PS51903">
    <property type="entry name" value="CLP_R"/>
    <property type="match status" value="1"/>
</dbReference>
<dbReference type="InterPro" id="IPR004176">
    <property type="entry name" value="Clp_R_N"/>
</dbReference>
<sequence>MVFERFTRDARVAMVFAHEEARELGDSEIGTQHLLLGLLQAARDDLSAVLSGYGVTADVVRARLVETSSTSGASFDEDAEALRAIGIDLQAVRDSVARTFGADAFDHALSRSGRRRRRRGHVPFTRAAKKAVELALREALAHKDREIRCEHLLLGLLRGGDRAAIDLITEHVYTAQLRAAVVALLDKVA</sequence>
<comment type="caution">
    <text evidence="3">The sequence shown here is derived from an EMBL/GenBank/DDBJ whole genome shotgun (WGS) entry which is preliminary data.</text>
</comment>
<keyword evidence="1" id="KW-0677">Repeat</keyword>
<dbReference type="PANTHER" id="PTHR47016">
    <property type="entry name" value="ATP-DEPENDENT CLP PROTEASE ATP-BINDING SUBUNIT CLPT1, CHLOROPLASTIC"/>
    <property type="match status" value="1"/>
</dbReference>
<dbReference type="InterPro" id="IPR036628">
    <property type="entry name" value="Clp_N_dom_sf"/>
</dbReference>
<feature type="domain" description="Clp R" evidence="2">
    <location>
        <begin position="3"/>
        <end position="189"/>
    </location>
</feature>
<dbReference type="EMBL" id="LQPE01000163">
    <property type="protein sequence ID" value="ORV98020.1"/>
    <property type="molecule type" value="Genomic_DNA"/>
</dbReference>
<accession>A0A1X1XH22</accession>
<dbReference type="RefSeq" id="WP_057003076.1">
    <property type="nucleotide sequence ID" value="NZ_LLXQ01000001.1"/>
</dbReference>
<dbReference type="PANTHER" id="PTHR47016:SF5">
    <property type="entry name" value="CLP DOMAIN SUPERFAMILY PROTEIN"/>
    <property type="match status" value="1"/>
</dbReference>
<reference evidence="3 4" key="1">
    <citation type="submission" date="2016-01" db="EMBL/GenBank/DDBJ databases">
        <title>The new phylogeny of the genus Mycobacterium.</title>
        <authorList>
            <person name="Tarcisio F."/>
            <person name="Conor M."/>
            <person name="Antonella G."/>
            <person name="Elisabetta G."/>
            <person name="Giulia F.S."/>
            <person name="Sara T."/>
            <person name="Anna F."/>
            <person name="Clotilde B."/>
            <person name="Roberto B."/>
            <person name="Veronica D.S."/>
            <person name="Fabio R."/>
            <person name="Monica P."/>
            <person name="Olivier J."/>
            <person name="Enrico T."/>
            <person name="Nicola S."/>
        </authorList>
    </citation>
    <scope>NUCLEOTIDE SEQUENCE [LARGE SCALE GENOMIC DNA]</scope>
    <source>
        <strain evidence="3 4">DSM 45166</strain>
    </source>
</reference>
<protein>
    <submittedName>
        <fullName evidence="3">Clp protease</fullName>
    </submittedName>
</protein>
<dbReference type="InterPro" id="IPR044217">
    <property type="entry name" value="CLPT1/2"/>
</dbReference>
<keyword evidence="4" id="KW-1185">Reference proteome</keyword>